<dbReference type="PANTHER" id="PTHR24282">
    <property type="entry name" value="CYTOCHROME P450 FAMILY MEMBER"/>
    <property type="match status" value="1"/>
</dbReference>
<gene>
    <name evidence="11" type="ORF">FRX31_027637</name>
</gene>
<dbReference type="Proteomes" id="UP000554482">
    <property type="component" value="Unassembled WGS sequence"/>
</dbReference>
<comment type="similarity">
    <text evidence="2">Belongs to the cytochrome P450 family.</text>
</comment>
<evidence type="ECO:0000256" key="9">
    <source>
        <dbReference type="ARBA" id="ARBA00023033"/>
    </source>
</evidence>
<dbReference type="SUPFAM" id="SSF48264">
    <property type="entry name" value="Cytochrome P450"/>
    <property type="match status" value="1"/>
</dbReference>
<evidence type="ECO:0000313" key="12">
    <source>
        <dbReference type="Proteomes" id="UP000554482"/>
    </source>
</evidence>
<evidence type="ECO:0000256" key="4">
    <source>
        <dbReference type="ARBA" id="ARBA00022692"/>
    </source>
</evidence>
<dbReference type="GO" id="GO:0020037">
    <property type="term" value="F:heme binding"/>
    <property type="evidence" value="ECO:0007669"/>
    <property type="project" value="InterPro"/>
</dbReference>
<dbReference type="InterPro" id="IPR036396">
    <property type="entry name" value="Cyt_P450_sf"/>
</dbReference>
<keyword evidence="3" id="KW-0349">Heme</keyword>
<evidence type="ECO:0000256" key="6">
    <source>
        <dbReference type="ARBA" id="ARBA00022989"/>
    </source>
</evidence>
<keyword evidence="12" id="KW-1185">Reference proteome</keyword>
<keyword evidence="9" id="KW-0503">Monooxygenase</keyword>
<comment type="subcellular location">
    <subcellularLocation>
        <location evidence="1">Membrane</location>
    </subcellularLocation>
</comment>
<proteinExistence type="inferred from homology"/>
<dbReference type="PANTHER" id="PTHR24282:SF255">
    <property type="entry name" value="CYTOCHROME P450 72A11-RELATED"/>
    <property type="match status" value="1"/>
</dbReference>
<dbReference type="Pfam" id="PF00067">
    <property type="entry name" value="p450"/>
    <property type="match status" value="1"/>
</dbReference>
<sequence>MGRRKPQVSVATPSHGKLSLIWFGPIPRLLVMDTEMIQDILSNKLGHFEKTRTNPLGRFVVTGFISYERQKWVKHRRIINPAFHLEKLKMMLPAFNTCCNEMVDKWRNLVASESCELDVWPQM</sequence>
<evidence type="ECO:0000256" key="1">
    <source>
        <dbReference type="ARBA" id="ARBA00004370"/>
    </source>
</evidence>
<dbReference type="AlphaFoldDB" id="A0A7J6VCE8"/>
<dbReference type="InterPro" id="IPR050665">
    <property type="entry name" value="Cytochrome_P450_Monooxygen"/>
</dbReference>
<keyword evidence="8" id="KW-0408">Iron</keyword>
<dbReference type="InterPro" id="IPR001128">
    <property type="entry name" value="Cyt_P450"/>
</dbReference>
<dbReference type="GO" id="GO:0016020">
    <property type="term" value="C:membrane"/>
    <property type="evidence" value="ECO:0007669"/>
    <property type="project" value="UniProtKB-SubCell"/>
</dbReference>
<dbReference type="GO" id="GO:0044550">
    <property type="term" value="P:secondary metabolite biosynthetic process"/>
    <property type="evidence" value="ECO:0007669"/>
    <property type="project" value="UniProtKB-ARBA"/>
</dbReference>
<evidence type="ECO:0000256" key="5">
    <source>
        <dbReference type="ARBA" id="ARBA00022723"/>
    </source>
</evidence>
<dbReference type="GO" id="GO:0004497">
    <property type="term" value="F:monooxygenase activity"/>
    <property type="evidence" value="ECO:0007669"/>
    <property type="project" value="UniProtKB-KW"/>
</dbReference>
<keyword evidence="4" id="KW-0812">Transmembrane</keyword>
<keyword evidence="6" id="KW-1133">Transmembrane helix</keyword>
<organism evidence="11 12">
    <name type="scientific">Thalictrum thalictroides</name>
    <name type="common">Rue-anemone</name>
    <name type="synonym">Anemone thalictroides</name>
    <dbReference type="NCBI Taxonomy" id="46969"/>
    <lineage>
        <taxon>Eukaryota</taxon>
        <taxon>Viridiplantae</taxon>
        <taxon>Streptophyta</taxon>
        <taxon>Embryophyta</taxon>
        <taxon>Tracheophyta</taxon>
        <taxon>Spermatophyta</taxon>
        <taxon>Magnoliopsida</taxon>
        <taxon>Ranunculales</taxon>
        <taxon>Ranunculaceae</taxon>
        <taxon>Thalictroideae</taxon>
        <taxon>Thalictrum</taxon>
    </lineage>
</organism>
<dbReference type="EMBL" id="JABWDY010034312">
    <property type="protein sequence ID" value="KAF5182776.1"/>
    <property type="molecule type" value="Genomic_DNA"/>
</dbReference>
<evidence type="ECO:0000256" key="2">
    <source>
        <dbReference type="ARBA" id="ARBA00010617"/>
    </source>
</evidence>
<accession>A0A7J6VCE8</accession>
<name>A0A7J6VCE8_THATH</name>
<evidence type="ECO:0000256" key="10">
    <source>
        <dbReference type="ARBA" id="ARBA00023136"/>
    </source>
</evidence>
<keyword evidence="5" id="KW-0479">Metal-binding</keyword>
<reference evidence="11 12" key="1">
    <citation type="submission" date="2020-06" db="EMBL/GenBank/DDBJ databases">
        <title>Transcriptomic and genomic resources for Thalictrum thalictroides and T. hernandezii: Facilitating candidate gene discovery in an emerging model plant lineage.</title>
        <authorList>
            <person name="Arias T."/>
            <person name="Riano-Pachon D.M."/>
            <person name="Di Stilio V.S."/>
        </authorList>
    </citation>
    <scope>NUCLEOTIDE SEQUENCE [LARGE SCALE GENOMIC DNA]</scope>
    <source>
        <strain evidence="12">cv. WT478/WT964</strain>
        <tissue evidence="11">Leaves</tissue>
    </source>
</reference>
<comment type="caution">
    <text evidence="11">The sequence shown here is derived from an EMBL/GenBank/DDBJ whole genome shotgun (WGS) entry which is preliminary data.</text>
</comment>
<dbReference type="OrthoDB" id="1470350at2759"/>
<dbReference type="GO" id="GO:0005506">
    <property type="term" value="F:iron ion binding"/>
    <property type="evidence" value="ECO:0007669"/>
    <property type="project" value="InterPro"/>
</dbReference>
<evidence type="ECO:0000256" key="8">
    <source>
        <dbReference type="ARBA" id="ARBA00023004"/>
    </source>
</evidence>
<keyword evidence="7" id="KW-0560">Oxidoreductase</keyword>
<dbReference type="Gene3D" id="1.10.630.10">
    <property type="entry name" value="Cytochrome P450"/>
    <property type="match status" value="1"/>
</dbReference>
<evidence type="ECO:0000256" key="7">
    <source>
        <dbReference type="ARBA" id="ARBA00023002"/>
    </source>
</evidence>
<dbReference type="GO" id="GO:0016705">
    <property type="term" value="F:oxidoreductase activity, acting on paired donors, with incorporation or reduction of molecular oxygen"/>
    <property type="evidence" value="ECO:0007669"/>
    <property type="project" value="InterPro"/>
</dbReference>
<protein>
    <submittedName>
        <fullName evidence="11">Cytochrome p450</fullName>
    </submittedName>
</protein>
<keyword evidence="10" id="KW-0472">Membrane</keyword>
<evidence type="ECO:0000313" key="11">
    <source>
        <dbReference type="EMBL" id="KAF5182776.1"/>
    </source>
</evidence>
<evidence type="ECO:0000256" key="3">
    <source>
        <dbReference type="ARBA" id="ARBA00022617"/>
    </source>
</evidence>